<proteinExistence type="predicted"/>
<gene>
    <name evidence="1" type="ORF">D9757_010871</name>
</gene>
<dbReference type="Proteomes" id="UP000518752">
    <property type="component" value="Unassembled WGS sequence"/>
</dbReference>
<keyword evidence="2" id="KW-1185">Reference proteome</keyword>
<dbReference type="OrthoDB" id="3063815at2759"/>
<evidence type="ECO:0000313" key="1">
    <source>
        <dbReference type="EMBL" id="KAF5378398.1"/>
    </source>
</evidence>
<dbReference type="AlphaFoldDB" id="A0A8H5M2E1"/>
<reference evidence="1 2" key="1">
    <citation type="journal article" date="2020" name="ISME J.">
        <title>Uncovering the hidden diversity of litter-decomposition mechanisms in mushroom-forming fungi.</title>
        <authorList>
            <person name="Floudas D."/>
            <person name="Bentzer J."/>
            <person name="Ahren D."/>
            <person name="Johansson T."/>
            <person name="Persson P."/>
            <person name="Tunlid A."/>
        </authorList>
    </citation>
    <scope>NUCLEOTIDE SEQUENCE [LARGE SCALE GENOMIC DNA]</scope>
    <source>
        <strain evidence="1 2">CBS 406.79</strain>
    </source>
</reference>
<organism evidence="1 2">
    <name type="scientific">Collybiopsis confluens</name>
    <dbReference type="NCBI Taxonomy" id="2823264"/>
    <lineage>
        <taxon>Eukaryota</taxon>
        <taxon>Fungi</taxon>
        <taxon>Dikarya</taxon>
        <taxon>Basidiomycota</taxon>
        <taxon>Agaricomycotina</taxon>
        <taxon>Agaricomycetes</taxon>
        <taxon>Agaricomycetidae</taxon>
        <taxon>Agaricales</taxon>
        <taxon>Marasmiineae</taxon>
        <taxon>Omphalotaceae</taxon>
        <taxon>Collybiopsis</taxon>
    </lineage>
</organism>
<sequence>MAQKRTLSNWRKIFRSRAATSTSESSTGEPSQVPVPVNSGQIFAGAHHFNIDNSNFTSIQTQYVTVTNPSGITDTSGGPLGGLESQLSDIFSPAVVALYGPKEDELAKFVRNHLKWFGSVIIINGKSAEDLTEAMVKKFKTPESLVADTILVIENMESRLKISDYLPPWFNVPVLITGTQMEITKGEYARHSFHLPMIQNRQNGSSLKIA</sequence>
<name>A0A8H5M2E1_9AGAR</name>
<protein>
    <submittedName>
        <fullName evidence="1">Uncharacterized protein</fullName>
    </submittedName>
</protein>
<dbReference type="EMBL" id="JAACJN010000077">
    <property type="protein sequence ID" value="KAF5378398.1"/>
    <property type="molecule type" value="Genomic_DNA"/>
</dbReference>
<accession>A0A8H5M2E1</accession>
<comment type="caution">
    <text evidence="1">The sequence shown here is derived from an EMBL/GenBank/DDBJ whole genome shotgun (WGS) entry which is preliminary data.</text>
</comment>
<evidence type="ECO:0000313" key="2">
    <source>
        <dbReference type="Proteomes" id="UP000518752"/>
    </source>
</evidence>